<dbReference type="PROSITE" id="PS51194">
    <property type="entry name" value="HELICASE_CTER"/>
    <property type="match status" value="1"/>
</dbReference>
<dbReference type="CDD" id="cd18793">
    <property type="entry name" value="SF2_C_SNF"/>
    <property type="match status" value="1"/>
</dbReference>
<evidence type="ECO:0000259" key="8">
    <source>
        <dbReference type="PROSITE" id="PS50127"/>
    </source>
</evidence>
<reference evidence="11 12" key="2">
    <citation type="journal article" date="2022" name="Mol. Biol. Evol.">
        <title>Comparative Genomics Reveals Insights into the Divergent Evolution of Astigmatic Mites and Household Pest Adaptations.</title>
        <authorList>
            <person name="Xiong Q."/>
            <person name="Wan A.T."/>
            <person name="Liu X."/>
            <person name="Fung C.S."/>
            <person name="Xiao X."/>
            <person name="Malainual N."/>
            <person name="Hou J."/>
            <person name="Wang L."/>
            <person name="Wang M."/>
            <person name="Yang K.Y."/>
            <person name="Cui Y."/>
            <person name="Leung E.L."/>
            <person name="Nong W."/>
            <person name="Shin S.K."/>
            <person name="Au S.W."/>
            <person name="Jeong K.Y."/>
            <person name="Chew F.T."/>
            <person name="Hui J.H."/>
            <person name="Leung T.F."/>
            <person name="Tungtrongchitr A."/>
            <person name="Zhong N."/>
            <person name="Liu Z."/>
            <person name="Tsui S.K."/>
        </authorList>
    </citation>
    <scope>NUCLEOTIDE SEQUENCE [LARGE SCALE GENOMIC DNA]</scope>
    <source>
        <strain evidence="11">Derp</strain>
    </source>
</reference>
<dbReference type="SUPFAM" id="SSF52540">
    <property type="entry name" value="P-loop containing nucleoside triphosphate hydrolases"/>
    <property type="match status" value="2"/>
</dbReference>
<dbReference type="Pfam" id="PF00271">
    <property type="entry name" value="Helicase_C"/>
    <property type="match status" value="1"/>
</dbReference>
<dbReference type="PANTHER" id="PTHR45766">
    <property type="entry name" value="DNA ANNEALING HELICASE AND ENDONUCLEASE ZRANB3 FAMILY MEMBER"/>
    <property type="match status" value="1"/>
</dbReference>
<dbReference type="PROSITE" id="PS50127">
    <property type="entry name" value="UBC_2"/>
    <property type="match status" value="1"/>
</dbReference>
<evidence type="ECO:0000256" key="2">
    <source>
        <dbReference type="ARBA" id="ARBA00022679"/>
    </source>
</evidence>
<keyword evidence="3" id="KW-0833">Ubl conjugation pathway</keyword>
<proteinExistence type="predicted"/>
<gene>
    <name evidence="11" type="primary">SMARCAL1_2</name>
    <name evidence="11" type="ORF">DERP_011891</name>
</gene>
<dbReference type="Gene3D" id="3.40.50.300">
    <property type="entry name" value="P-loop containing nucleotide triphosphate hydrolases"/>
    <property type="match status" value="1"/>
</dbReference>
<feature type="compositionally biased region" description="Low complexity" evidence="7">
    <location>
        <begin position="30"/>
        <end position="39"/>
    </location>
</feature>
<dbReference type="InterPro" id="IPR014001">
    <property type="entry name" value="Helicase_ATP-bd"/>
</dbReference>
<dbReference type="SUPFAM" id="SSF54495">
    <property type="entry name" value="UBC-like"/>
    <property type="match status" value="1"/>
</dbReference>
<feature type="compositionally biased region" description="Basic and acidic residues" evidence="7">
    <location>
        <begin position="49"/>
        <end position="66"/>
    </location>
</feature>
<evidence type="ECO:0000256" key="7">
    <source>
        <dbReference type="SAM" id="MobiDB-lite"/>
    </source>
</evidence>
<protein>
    <submittedName>
        <fullName evidence="11">SWI/SNF- matrix-associated actin-dependent regulator of chromatin sub A-like protein 1</fullName>
    </submittedName>
</protein>
<dbReference type="SMART" id="SM00490">
    <property type="entry name" value="HELICc"/>
    <property type="match status" value="1"/>
</dbReference>
<keyword evidence="12" id="KW-1185">Reference proteome</keyword>
<feature type="domain" description="Helicase C-terminal" evidence="10">
    <location>
        <begin position="509"/>
        <end position="665"/>
    </location>
</feature>
<dbReference type="InterPro" id="IPR010003">
    <property type="entry name" value="HARP_dom"/>
</dbReference>
<evidence type="ECO:0000313" key="11">
    <source>
        <dbReference type="EMBL" id="KAH9416776.1"/>
    </source>
</evidence>
<dbReference type="InterPro" id="IPR016135">
    <property type="entry name" value="UBQ-conjugating_enzyme/RWD"/>
</dbReference>
<dbReference type="CDD" id="cd23797">
    <property type="entry name" value="UBCc_UBE2H"/>
    <property type="match status" value="1"/>
</dbReference>
<evidence type="ECO:0000259" key="9">
    <source>
        <dbReference type="PROSITE" id="PS51192"/>
    </source>
</evidence>
<dbReference type="InterPro" id="IPR001650">
    <property type="entry name" value="Helicase_C-like"/>
</dbReference>
<dbReference type="Pfam" id="PF07443">
    <property type="entry name" value="HARP"/>
    <property type="match status" value="1"/>
</dbReference>
<comment type="caution">
    <text evidence="11">The sequence shown here is derived from an EMBL/GenBank/DDBJ whole genome shotgun (WGS) entry which is preliminary data.</text>
</comment>
<dbReference type="InterPro" id="IPR027417">
    <property type="entry name" value="P-loop_NTPase"/>
</dbReference>
<evidence type="ECO:0000256" key="5">
    <source>
        <dbReference type="ARBA" id="ARBA00023242"/>
    </source>
</evidence>
<dbReference type="Proteomes" id="UP000887458">
    <property type="component" value="Unassembled WGS sequence"/>
</dbReference>
<evidence type="ECO:0000256" key="3">
    <source>
        <dbReference type="ARBA" id="ARBA00022786"/>
    </source>
</evidence>
<feature type="compositionally biased region" description="Acidic residues" evidence="7">
    <location>
        <begin position="857"/>
        <end position="867"/>
    </location>
</feature>
<reference evidence="11 12" key="1">
    <citation type="journal article" date="2018" name="J. Allergy Clin. Immunol.">
        <title>High-quality assembly of Dermatophagoides pteronyssinus genome and transcriptome reveals a wide range of novel allergens.</title>
        <authorList>
            <person name="Liu X.Y."/>
            <person name="Yang K.Y."/>
            <person name="Wang M.Q."/>
            <person name="Kwok J.S."/>
            <person name="Zeng X."/>
            <person name="Yang Z."/>
            <person name="Xiao X.J."/>
            <person name="Lau C.P."/>
            <person name="Li Y."/>
            <person name="Huang Z.M."/>
            <person name="Ba J.G."/>
            <person name="Yim A.K."/>
            <person name="Ouyang C.Y."/>
            <person name="Ngai S.M."/>
            <person name="Chan T.F."/>
            <person name="Leung E.L."/>
            <person name="Liu L."/>
            <person name="Liu Z.G."/>
            <person name="Tsui S.K."/>
        </authorList>
    </citation>
    <scope>NUCLEOTIDE SEQUENCE [LARGE SCALE GENOMIC DNA]</scope>
    <source>
        <strain evidence="11">Derp</strain>
    </source>
</reference>
<dbReference type="PANTHER" id="PTHR45766:SF6">
    <property type="entry name" value="SWI_SNF-RELATED MATRIX-ASSOCIATED ACTIN-DEPENDENT REGULATOR OF CHROMATIN SUBFAMILY A-LIKE PROTEIN 1"/>
    <property type="match status" value="1"/>
</dbReference>
<feature type="region of interest" description="Disordered" evidence="7">
    <location>
        <begin position="23"/>
        <end position="113"/>
    </location>
</feature>
<feature type="active site" description="Glycyl thioester intermediate" evidence="6">
    <location>
        <position position="773"/>
    </location>
</feature>
<evidence type="ECO:0000256" key="4">
    <source>
        <dbReference type="ARBA" id="ARBA00022801"/>
    </source>
</evidence>
<name>A0ABQ8J2M5_DERPT</name>
<dbReference type="Pfam" id="PF00179">
    <property type="entry name" value="UQ_con"/>
    <property type="match status" value="1"/>
</dbReference>
<evidence type="ECO:0000256" key="6">
    <source>
        <dbReference type="PROSITE-ProRule" id="PRU10133"/>
    </source>
</evidence>
<dbReference type="InterPro" id="IPR038718">
    <property type="entry name" value="SNF2-like_sf"/>
</dbReference>
<accession>A0ABQ8J2M5</accession>
<comment type="subcellular location">
    <subcellularLocation>
        <location evidence="1">Nucleus</location>
    </subcellularLocation>
</comment>
<evidence type="ECO:0000259" key="10">
    <source>
        <dbReference type="PROSITE" id="PS51194"/>
    </source>
</evidence>
<keyword evidence="5" id="KW-0539">Nucleus</keyword>
<dbReference type="EMBL" id="NJHN03000086">
    <property type="protein sequence ID" value="KAH9416776.1"/>
    <property type="molecule type" value="Genomic_DNA"/>
</dbReference>
<evidence type="ECO:0000313" key="12">
    <source>
        <dbReference type="Proteomes" id="UP000887458"/>
    </source>
</evidence>
<sequence>MDTIDEETLKMIEEKRQKAIELLKRKREQQQQQQQQEQQRANSVNNQPDDGKSTSKYFRTENEKRPMNNVSNQNSNQNAQPNSFTQLNDRNKSTKTNGIASSTSLPSKPPKRTVKMSVKLLNKSRFHVEFTYEEEIIKKFKHYETRQYDPIKKTWSFSLTEFSRFMTDMKELNGKNFMIVFEKSLSESLIKILIENQNMRKLKIDLSEKLDDDFLSKLYPYQRDGIIFGVQRNGKCLIADDMGLGKTIQSIGIAKWFRNDWPLIIICPSSLRYQWKEKLLEYFPDINESDIFIATKVKEIFPRVSITITSYDLIVRMKDRLKIETNRFYRMIIMDESHYIKSDDSQRTNVATQIAQSCNRIILLTGTPALSRPIELFPQVNLIAPELFPSKHTFGQRYCQAKQQTFFRNGRSMSVWNYKGADNLDELRIILENTIMIRRLKKDVLNELPTKKREMFLLTMDHLTEKELAVLNYHKGITKNSKQNNQRQMVAFEWFHKTAELKIQAVNEYLKELVNKTDDDTQIICFCHHSIMMNAIEDMLKKKISYIRINGTINAKNRQQACDTFQNEKKYKVALLSLTACATGLNLTSASIVIFTELYWTPGVLAQAEDRAHRIGQSKNVDVIYLVAKNTMDEMLWPMLSKKLETLNKAGLSRDTYDGTFNPLDMADENQSLLTEFFNYLDNENNLNDNPTIETSKQPAIESIIESKHEVTILGGLNEFCVKFFGPKGTSYEGGVWKVRVDLPEKYPFKSPSIGFMNKIFHPNIDEVSGTVCLDVINQAWTALYDLSNIFESFLPQLLTYPNPIDPLNGDAAAMYLHKPEEYKRKVRDYVKKYATEDALREQEEESDSSESTMSDFSDDETKDMEL</sequence>
<feature type="compositionally biased region" description="Polar residues" evidence="7">
    <location>
        <begin position="84"/>
        <end position="106"/>
    </location>
</feature>
<feature type="region of interest" description="Disordered" evidence="7">
    <location>
        <begin position="837"/>
        <end position="867"/>
    </location>
</feature>
<dbReference type="PROSITE" id="PS00183">
    <property type="entry name" value="UBC_1"/>
    <property type="match status" value="1"/>
</dbReference>
<organism evidence="11 12">
    <name type="scientific">Dermatophagoides pteronyssinus</name>
    <name type="common">European house dust mite</name>
    <dbReference type="NCBI Taxonomy" id="6956"/>
    <lineage>
        <taxon>Eukaryota</taxon>
        <taxon>Metazoa</taxon>
        <taxon>Ecdysozoa</taxon>
        <taxon>Arthropoda</taxon>
        <taxon>Chelicerata</taxon>
        <taxon>Arachnida</taxon>
        <taxon>Acari</taxon>
        <taxon>Acariformes</taxon>
        <taxon>Sarcoptiformes</taxon>
        <taxon>Astigmata</taxon>
        <taxon>Psoroptidia</taxon>
        <taxon>Analgoidea</taxon>
        <taxon>Pyroglyphidae</taxon>
        <taxon>Dermatophagoidinae</taxon>
        <taxon>Dermatophagoides</taxon>
    </lineage>
</organism>
<dbReference type="Gene3D" id="3.40.50.10810">
    <property type="entry name" value="Tandem AAA-ATPase domain"/>
    <property type="match status" value="1"/>
</dbReference>
<feature type="compositionally biased region" description="Low complexity" evidence="7">
    <location>
        <begin position="68"/>
        <end position="83"/>
    </location>
</feature>
<dbReference type="InterPro" id="IPR000608">
    <property type="entry name" value="UBC"/>
</dbReference>
<dbReference type="SMART" id="SM00212">
    <property type="entry name" value="UBCc"/>
    <property type="match status" value="1"/>
</dbReference>
<keyword evidence="2" id="KW-0808">Transferase</keyword>
<dbReference type="InterPro" id="IPR000330">
    <property type="entry name" value="SNF2_N"/>
</dbReference>
<dbReference type="PROSITE" id="PS51192">
    <property type="entry name" value="HELICASE_ATP_BIND_1"/>
    <property type="match status" value="1"/>
</dbReference>
<dbReference type="Gene3D" id="3.10.110.10">
    <property type="entry name" value="Ubiquitin Conjugating Enzyme"/>
    <property type="match status" value="1"/>
</dbReference>
<evidence type="ECO:0000256" key="1">
    <source>
        <dbReference type="ARBA" id="ARBA00004123"/>
    </source>
</evidence>
<feature type="domain" description="UBC core" evidence="8">
    <location>
        <begin position="681"/>
        <end position="836"/>
    </location>
</feature>
<keyword evidence="4" id="KW-0378">Hydrolase</keyword>
<dbReference type="InterPro" id="IPR023313">
    <property type="entry name" value="UBQ-conjugating_AS"/>
</dbReference>
<dbReference type="Pfam" id="PF00176">
    <property type="entry name" value="SNF2-rel_dom"/>
    <property type="match status" value="1"/>
</dbReference>
<feature type="domain" description="Helicase ATP-binding" evidence="9">
    <location>
        <begin position="227"/>
        <end position="386"/>
    </location>
</feature>
<dbReference type="SMART" id="SM00487">
    <property type="entry name" value="DEXDc"/>
    <property type="match status" value="1"/>
</dbReference>
<dbReference type="CDD" id="cd18010">
    <property type="entry name" value="DEXHc_HARP_SMARCAL1"/>
    <property type="match status" value="1"/>
</dbReference>
<dbReference type="InterPro" id="IPR049730">
    <property type="entry name" value="SNF2/RAD54-like_C"/>
</dbReference>